<protein>
    <submittedName>
        <fullName evidence="1">Uncharacterized protein</fullName>
    </submittedName>
</protein>
<keyword evidence="2" id="KW-1185">Reference proteome</keyword>
<evidence type="ECO:0000313" key="1">
    <source>
        <dbReference type="EMBL" id="PWB92950.1"/>
    </source>
</evidence>
<name>A0A2U1SMW7_METSR</name>
<gene>
    <name evidence="1" type="ORF">C5689_15725</name>
</gene>
<dbReference type="AlphaFoldDB" id="A0A2U1SMW7"/>
<sequence length="165" mass="18272">MHEPIIPRRIRSAGQSEARAIGRAILNAVQRIGWERTDRRVVYDVLQYLKIGWIEHERTTVPSAGIGQRLLSGGRLRMLLGEFPGALFEIGRQQRRSNVEGGSCKLRAEDSGVIGDAVLQDQDCERERRVAGEAGEIPGQQLVVILILSQVERVVGIGRVSQIAL</sequence>
<evidence type="ECO:0000313" key="2">
    <source>
        <dbReference type="Proteomes" id="UP000245137"/>
    </source>
</evidence>
<proteinExistence type="predicted"/>
<reference evidence="1 2" key="1">
    <citation type="journal article" date="2018" name="Appl. Microbiol. Biotechnol.">
        <title>Co-cultivation of the strictly anaerobic methanogen Methanosarcina barkeri with aerobic methanotrophs in an oxygen-limited membrane bioreactor.</title>
        <authorList>
            <person name="In 't Zandt M.H."/>
            <person name="van den Bosch T.J.M."/>
            <person name="Rijkers R."/>
            <person name="van Kessel M.A.H.J."/>
            <person name="Jetten M.S.M."/>
            <person name="Welte C.U."/>
        </authorList>
    </citation>
    <scope>NUCLEOTIDE SEQUENCE [LARGE SCALE GENOMIC DNA]</scope>
    <source>
        <strain evidence="1 2">DSM 17706</strain>
    </source>
</reference>
<organism evidence="1 2">
    <name type="scientific">Methylosinus sporium</name>
    <dbReference type="NCBI Taxonomy" id="428"/>
    <lineage>
        <taxon>Bacteria</taxon>
        <taxon>Pseudomonadati</taxon>
        <taxon>Pseudomonadota</taxon>
        <taxon>Alphaproteobacteria</taxon>
        <taxon>Hyphomicrobiales</taxon>
        <taxon>Methylocystaceae</taxon>
        <taxon>Methylosinus</taxon>
    </lineage>
</organism>
<dbReference type="EMBL" id="PUIV01000032">
    <property type="protein sequence ID" value="PWB92950.1"/>
    <property type="molecule type" value="Genomic_DNA"/>
</dbReference>
<comment type="caution">
    <text evidence="1">The sequence shown here is derived from an EMBL/GenBank/DDBJ whole genome shotgun (WGS) entry which is preliminary data.</text>
</comment>
<accession>A0A2U1SMW7</accession>
<dbReference type="Proteomes" id="UP000245137">
    <property type="component" value="Unassembled WGS sequence"/>
</dbReference>